<keyword evidence="3" id="KW-1185">Reference proteome</keyword>
<reference evidence="3" key="1">
    <citation type="submission" date="2018-02" db="EMBL/GenBank/DDBJ databases">
        <authorList>
            <person name="Moore K."/>
            <person name="Momper L."/>
        </authorList>
    </citation>
    <scope>NUCLEOTIDE SEQUENCE [LARGE SCALE GENOMIC DNA]</scope>
    <source>
        <strain evidence="3">ULC18</strain>
    </source>
</reference>
<dbReference type="RefSeq" id="WP_106260720.1">
    <property type="nucleotide sequence ID" value="NZ_PVWK01000158.1"/>
</dbReference>
<dbReference type="PROSITE" id="PS51257">
    <property type="entry name" value="PROKAR_LIPOPROTEIN"/>
    <property type="match status" value="1"/>
</dbReference>
<comment type="caution">
    <text evidence="2">The sequence shown here is derived from an EMBL/GenBank/DDBJ whole genome shotgun (WGS) entry which is preliminary data.</text>
</comment>
<organism evidence="2 3">
    <name type="scientific">Stenomitos frigidus ULC18</name>
    <dbReference type="NCBI Taxonomy" id="2107698"/>
    <lineage>
        <taxon>Bacteria</taxon>
        <taxon>Bacillati</taxon>
        <taxon>Cyanobacteriota</taxon>
        <taxon>Cyanophyceae</taxon>
        <taxon>Leptolyngbyales</taxon>
        <taxon>Leptolyngbyaceae</taxon>
        <taxon>Stenomitos</taxon>
    </lineage>
</organism>
<dbReference type="Proteomes" id="UP000239576">
    <property type="component" value="Unassembled WGS sequence"/>
</dbReference>
<evidence type="ECO:0000256" key="1">
    <source>
        <dbReference type="SAM" id="MobiDB-lite"/>
    </source>
</evidence>
<reference evidence="2 3" key="2">
    <citation type="submission" date="2018-03" db="EMBL/GenBank/DDBJ databases">
        <title>The ancient ancestry and fast evolution of plastids.</title>
        <authorList>
            <person name="Moore K.R."/>
            <person name="Magnabosco C."/>
            <person name="Momper L."/>
            <person name="Gold D.A."/>
            <person name="Bosak T."/>
            <person name="Fournier G.P."/>
        </authorList>
    </citation>
    <scope>NUCLEOTIDE SEQUENCE [LARGE SCALE GENOMIC DNA]</scope>
    <source>
        <strain evidence="2 3">ULC18</strain>
    </source>
</reference>
<feature type="compositionally biased region" description="Basic and acidic residues" evidence="1">
    <location>
        <begin position="233"/>
        <end position="242"/>
    </location>
</feature>
<dbReference type="AlphaFoldDB" id="A0A2T1DTQ9"/>
<sequence>MSNNDRSCFMAAWYQPWLSIALVLFLGTGCTRLLQSKPLQDINLKFTVEKQLPGVYTLAGNTNLPEKSQVMVAAIRYLYPASQASKNFNPGPTYTILAYQPAEVSGGRWQTNLNLWETARDGRFQEAWQLDQAKLKLSLNPAGEVVFLATLAPVDGSDQLQQLENQLAKQKIQLSRKLVHGTADGQQYIQVTQTMAIDLPTGGTTAPAIRPQDINGGWGNRFLIPPEPQNPIKLERPKERRTNAPATAEEFLK</sequence>
<protein>
    <submittedName>
        <fullName evidence="2">Uncharacterized protein</fullName>
    </submittedName>
</protein>
<dbReference type="OrthoDB" id="529073at2"/>
<evidence type="ECO:0000313" key="2">
    <source>
        <dbReference type="EMBL" id="PSB23896.1"/>
    </source>
</evidence>
<proteinExistence type="predicted"/>
<evidence type="ECO:0000313" key="3">
    <source>
        <dbReference type="Proteomes" id="UP000239576"/>
    </source>
</evidence>
<dbReference type="EMBL" id="PVWK01000158">
    <property type="protein sequence ID" value="PSB23896.1"/>
    <property type="molecule type" value="Genomic_DNA"/>
</dbReference>
<name>A0A2T1DTQ9_9CYAN</name>
<gene>
    <name evidence="2" type="ORF">C7B82_29395</name>
</gene>
<accession>A0A2T1DTQ9</accession>
<feature type="region of interest" description="Disordered" evidence="1">
    <location>
        <begin position="226"/>
        <end position="253"/>
    </location>
</feature>